<keyword evidence="1" id="KW-0812">Transmembrane</keyword>
<evidence type="ECO:0000313" key="2">
    <source>
        <dbReference type="EMBL" id="QIZ73342.1"/>
    </source>
</evidence>
<dbReference type="GO" id="GO:0016779">
    <property type="term" value="F:nucleotidyltransferase activity"/>
    <property type="evidence" value="ECO:0007669"/>
    <property type="project" value="UniProtKB-KW"/>
</dbReference>
<protein>
    <submittedName>
        <fullName evidence="2">Phosphatidate cytidylyltransferase</fullName>
    </submittedName>
</protein>
<keyword evidence="1" id="KW-0472">Membrane</keyword>
<proteinExistence type="predicted"/>
<dbReference type="Proteomes" id="UP000500857">
    <property type="component" value="Chromosome"/>
</dbReference>
<dbReference type="GO" id="GO:0004143">
    <property type="term" value="F:ATP-dependent diacylglycerol kinase activity"/>
    <property type="evidence" value="ECO:0007669"/>
    <property type="project" value="InterPro"/>
</dbReference>
<feature type="transmembrane region" description="Helical" evidence="1">
    <location>
        <begin position="162"/>
        <end position="180"/>
    </location>
</feature>
<evidence type="ECO:0000256" key="1">
    <source>
        <dbReference type="SAM" id="Phobius"/>
    </source>
</evidence>
<dbReference type="PANTHER" id="PTHR31303:SF1">
    <property type="entry name" value="CTP-DEPENDENT DIACYLGLYCEROL KINASE 1"/>
    <property type="match status" value="1"/>
</dbReference>
<feature type="transmembrane region" description="Helical" evidence="1">
    <location>
        <begin position="66"/>
        <end position="86"/>
    </location>
</feature>
<dbReference type="KEGG" id="oxy:HCG48_24330"/>
<feature type="transmembrane region" description="Helical" evidence="1">
    <location>
        <begin position="186"/>
        <end position="203"/>
    </location>
</feature>
<keyword evidence="3" id="KW-1185">Reference proteome</keyword>
<gene>
    <name evidence="2" type="ORF">HCG48_24330</name>
</gene>
<accession>A0A6H1U396</accession>
<keyword evidence="1" id="KW-1133">Transmembrane helix</keyword>
<organism evidence="2 3">
    <name type="scientific">Oxynema aestuarii AP17</name>
    <dbReference type="NCBI Taxonomy" id="2064643"/>
    <lineage>
        <taxon>Bacteria</taxon>
        <taxon>Bacillati</taxon>
        <taxon>Cyanobacteriota</taxon>
        <taxon>Cyanophyceae</taxon>
        <taxon>Oscillatoriophycideae</taxon>
        <taxon>Oscillatoriales</taxon>
        <taxon>Oscillatoriaceae</taxon>
        <taxon>Oxynema</taxon>
        <taxon>Oxynema aestuarii</taxon>
    </lineage>
</organism>
<keyword evidence="2" id="KW-0808">Transferase</keyword>
<dbReference type="RefSeq" id="WP_168571488.1">
    <property type="nucleotide sequence ID" value="NZ_CP051167.1"/>
</dbReference>
<reference evidence="2 3" key="1">
    <citation type="submission" date="2020-04" db="EMBL/GenBank/DDBJ databases">
        <authorList>
            <person name="Basu S."/>
            <person name="Maruthanayagam V."/>
            <person name="Chakraborty S."/>
            <person name="Pramanik A."/>
            <person name="Mukherjee J."/>
            <person name="Brink B."/>
        </authorList>
    </citation>
    <scope>NUCLEOTIDE SEQUENCE [LARGE SCALE GENOMIC DNA]</scope>
    <source>
        <strain evidence="2 3">AP17</strain>
    </source>
</reference>
<feature type="transmembrane region" description="Helical" evidence="1">
    <location>
        <begin position="12"/>
        <end position="32"/>
    </location>
</feature>
<dbReference type="EMBL" id="CP051167">
    <property type="protein sequence ID" value="QIZ73342.1"/>
    <property type="molecule type" value="Genomic_DNA"/>
</dbReference>
<feature type="transmembrane region" description="Helical" evidence="1">
    <location>
        <begin position="123"/>
        <end position="141"/>
    </location>
</feature>
<feature type="transmembrane region" description="Helical" evidence="1">
    <location>
        <begin position="98"/>
        <end position="117"/>
    </location>
</feature>
<name>A0A6H1U396_9CYAN</name>
<evidence type="ECO:0000313" key="3">
    <source>
        <dbReference type="Proteomes" id="UP000500857"/>
    </source>
</evidence>
<dbReference type="InterPro" id="IPR037997">
    <property type="entry name" value="Dgk1-like"/>
</dbReference>
<dbReference type="PANTHER" id="PTHR31303">
    <property type="entry name" value="CTP-DEPENDENT DIACYLGLYCEROL KINASE 1"/>
    <property type="match status" value="1"/>
</dbReference>
<sequence>MFEIESIGTLSLQLAVVSLWLGGIILAAEGIYQYTHISSEVVRKIVHIGTGNVILFAWWLEIPAWVAIGASAVAATVALLSYRFEFLPGINSIGRKSLGTFFYAVSIGVLVACFWPVGHPEYAAIGILVMAYGDGLAALIGQHFGKHPYRFWGEKKSVEGSLTMAMGAYFVSILILIDVRGNSWEVWAVSLAIAVLATVLEAFSKLGIDNLTVPLASAGLAFFLSQWF</sequence>
<keyword evidence="2" id="KW-0548">Nucleotidyltransferase</keyword>
<dbReference type="AlphaFoldDB" id="A0A6H1U396"/>